<proteinExistence type="predicted"/>
<organism evidence="2 3">
    <name type="scientific">Metabacillus elymi</name>
    <dbReference type="NCBI Taxonomy" id="2745198"/>
    <lineage>
        <taxon>Bacteria</taxon>
        <taxon>Bacillati</taxon>
        <taxon>Bacillota</taxon>
        <taxon>Bacilli</taxon>
        <taxon>Bacillales</taxon>
        <taxon>Bacillaceae</taxon>
        <taxon>Metabacillus</taxon>
    </lineage>
</organism>
<accession>A0ABX6S722</accession>
<name>A0ABX6S722_9BACI</name>
<evidence type="ECO:0000313" key="3">
    <source>
        <dbReference type="Proteomes" id="UP000515490"/>
    </source>
</evidence>
<evidence type="ECO:0000256" key="1">
    <source>
        <dbReference type="SAM" id="Phobius"/>
    </source>
</evidence>
<keyword evidence="1" id="KW-1133">Transmembrane helix</keyword>
<dbReference type="Proteomes" id="UP000515490">
    <property type="component" value="Chromosome"/>
</dbReference>
<evidence type="ECO:0000313" key="2">
    <source>
        <dbReference type="EMBL" id="QNF29894.1"/>
    </source>
</evidence>
<sequence length="54" mass="6387">MTGDAIFALFPIITFLFYIAPVVFIIWFLLKFLKIQQEKNRILKNISDKLDKPN</sequence>
<keyword evidence="1" id="KW-0812">Transmembrane</keyword>
<protein>
    <recommendedName>
        <fullName evidence="4">DUF4083 domain-containing protein</fullName>
    </recommendedName>
</protein>
<evidence type="ECO:0008006" key="4">
    <source>
        <dbReference type="Google" id="ProtNLM"/>
    </source>
</evidence>
<gene>
    <name evidence="2" type="ORF">HUW50_21830</name>
</gene>
<keyword evidence="1" id="KW-0472">Membrane</keyword>
<reference evidence="2 3" key="1">
    <citation type="submission" date="2020-06" db="EMBL/GenBank/DDBJ databases">
        <title>Metabacillus dokdonensis sp. nov., isolated from the rhizosphere of Elymus tsukushiensis, a plant native to the Dokdo Islands, Republic of Korea.</title>
        <authorList>
            <person name="Lee S.Y."/>
            <person name="Hwang Y.J."/>
            <person name="Son J.S."/>
            <person name="Ghim S.Y."/>
        </authorList>
    </citation>
    <scope>NUCLEOTIDE SEQUENCE [LARGE SCALE GENOMIC DNA]</scope>
    <source>
        <strain evidence="2 3">KUDC1714</strain>
    </source>
</reference>
<feature type="transmembrane region" description="Helical" evidence="1">
    <location>
        <begin position="6"/>
        <end position="30"/>
    </location>
</feature>
<dbReference type="RefSeq" id="WP_185653248.1">
    <property type="nucleotide sequence ID" value="NZ_CP055263.1"/>
</dbReference>
<dbReference type="EMBL" id="CP055263">
    <property type="protein sequence ID" value="QNF29894.1"/>
    <property type="molecule type" value="Genomic_DNA"/>
</dbReference>
<keyword evidence="3" id="KW-1185">Reference proteome</keyword>